<dbReference type="RefSeq" id="WP_379907359.1">
    <property type="nucleotide sequence ID" value="NZ_JBHSWE010000001.1"/>
</dbReference>
<dbReference type="Proteomes" id="UP001596422">
    <property type="component" value="Unassembled WGS sequence"/>
</dbReference>
<protein>
    <submittedName>
        <fullName evidence="2">Uncharacterized protein</fullName>
    </submittedName>
</protein>
<dbReference type="EMBL" id="JBHSWE010000001">
    <property type="protein sequence ID" value="MFC6668800.1"/>
    <property type="molecule type" value="Genomic_DNA"/>
</dbReference>
<sequence>MLNHQLNRPSRLTFRHLINGGVQIAPTDRQQRIGIGVETDGRQDRLAQRHGPDCSPPAG</sequence>
<organism evidence="2 3">
    <name type="scientific">Marinobacterium aestuariivivens</name>
    <dbReference type="NCBI Taxonomy" id="1698799"/>
    <lineage>
        <taxon>Bacteria</taxon>
        <taxon>Pseudomonadati</taxon>
        <taxon>Pseudomonadota</taxon>
        <taxon>Gammaproteobacteria</taxon>
        <taxon>Oceanospirillales</taxon>
        <taxon>Oceanospirillaceae</taxon>
        <taxon>Marinobacterium</taxon>
    </lineage>
</organism>
<proteinExistence type="predicted"/>
<evidence type="ECO:0000313" key="3">
    <source>
        <dbReference type="Proteomes" id="UP001596422"/>
    </source>
</evidence>
<evidence type="ECO:0000313" key="2">
    <source>
        <dbReference type="EMBL" id="MFC6668800.1"/>
    </source>
</evidence>
<feature type="compositionally biased region" description="Basic and acidic residues" evidence="1">
    <location>
        <begin position="39"/>
        <end position="52"/>
    </location>
</feature>
<keyword evidence="3" id="KW-1185">Reference proteome</keyword>
<reference evidence="3" key="1">
    <citation type="journal article" date="2019" name="Int. J. Syst. Evol. Microbiol.">
        <title>The Global Catalogue of Microorganisms (GCM) 10K type strain sequencing project: providing services to taxonomists for standard genome sequencing and annotation.</title>
        <authorList>
            <consortium name="The Broad Institute Genomics Platform"/>
            <consortium name="The Broad Institute Genome Sequencing Center for Infectious Disease"/>
            <person name="Wu L."/>
            <person name="Ma J."/>
        </authorList>
    </citation>
    <scope>NUCLEOTIDE SEQUENCE [LARGE SCALE GENOMIC DNA]</scope>
    <source>
        <strain evidence="3">NBRC 111756</strain>
    </source>
</reference>
<accession>A0ABW1ZV94</accession>
<feature type="region of interest" description="Disordered" evidence="1">
    <location>
        <begin position="38"/>
        <end position="59"/>
    </location>
</feature>
<comment type="caution">
    <text evidence="2">The sequence shown here is derived from an EMBL/GenBank/DDBJ whole genome shotgun (WGS) entry which is preliminary data.</text>
</comment>
<evidence type="ECO:0000256" key="1">
    <source>
        <dbReference type="SAM" id="MobiDB-lite"/>
    </source>
</evidence>
<name>A0ABW1ZV94_9GAMM</name>
<gene>
    <name evidence="2" type="ORF">ACFQDL_00725</name>
</gene>